<name>A0A1J7I5S2_9PEZI</name>
<keyword evidence="2" id="KW-1185">Reference proteome</keyword>
<dbReference type="Proteomes" id="UP000182658">
    <property type="component" value="Unassembled WGS sequence"/>
</dbReference>
<organism evidence="1 2">
    <name type="scientific">Coniochaeta ligniaria NRRL 30616</name>
    <dbReference type="NCBI Taxonomy" id="1408157"/>
    <lineage>
        <taxon>Eukaryota</taxon>
        <taxon>Fungi</taxon>
        <taxon>Dikarya</taxon>
        <taxon>Ascomycota</taxon>
        <taxon>Pezizomycotina</taxon>
        <taxon>Sordariomycetes</taxon>
        <taxon>Sordariomycetidae</taxon>
        <taxon>Coniochaetales</taxon>
        <taxon>Coniochaetaceae</taxon>
        <taxon>Coniochaeta</taxon>
    </lineage>
</organism>
<evidence type="ECO:0000313" key="1">
    <source>
        <dbReference type="EMBL" id="OIW22797.1"/>
    </source>
</evidence>
<proteinExistence type="predicted"/>
<dbReference type="InParanoid" id="A0A1J7I5S2"/>
<protein>
    <submittedName>
        <fullName evidence="1">Uncharacterized protein</fullName>
    </submittedName>
</protein>
<gene>
    <name evidence="1" type="ORF">CONLIGDRAFT_150234</name>
</gene>
<sequence>MDIVFTADVVNRGCLAYLPLGRHPKLRHDGEQIFMNDGLTCQRLASSVRRCSYSVLLPTLPFPTKQIDSQPIRYHHPAFKHTTHTHLPKSTSSMICEANSGHGHPAPQDATQTPRIVTDSHTQITYNVNTKFRTNIPSAPPFLFLPRSQS</sequence>
<evidence type="ECO:0000313" key="2">
    <source>
        <dbReference type="Proteomes" id="UP000182658"/>
    </source>
</evidence>
<dbReference type="AlphaFoldDB" id="A0A1J7I5S2"/>
<dbReference type="EMBL" id="KV875110">
    <property type="protein sequence ID" value="OIW22797.1"/>
    <property type="molecule type" value="Genomic_DNA"/>
</dbReference>
<reference evidence="1 2" key="1">
    <citation type="submission" date="2016-10" db="EMBL/GenBank/DDBJ databases">
        <title>Draft genome sequence of Coniochaeta ligniaria NRRL30616, a lignocellulolytic fungus for bioabatement of inhibitors in plant biomass hydrolysates.</title>
        <authorList>
            <consortium name="DOE Joint Genome Institute"/>
            <person name="Jimenez D.J."/>
            <person name="Hector R.E."/>
            <person name="Riley R."/>
            <person name="Sun H."/>
            <person name="Grigoriev I.V."/>
            <person name="Van Elsas J.D."/>
            <person name="Nichols N.N."/>
        </authorList>
    </citation>
    <scope>NUCLEOTIDE SEQUENCE [LARGE SCALE GENOMIC DNA]</scope>
    <source>
        <strain evidence="1 2">NRRL 30616</strain>
    </source>
</reference>
<accession>A0A1J7I5S2</accession>